<keyword evidence="1" id="KW-0677">Repeat</keyword>
<organism evidence="4 5">
    <name type="scientific">Xanthomonas pisi</name>
    <dbReference type="NCBI Taxonomy" id="56457"/>
    <lineage>
        <taxon>Bacteria</taxon>
        <taxon>Pseudomonadati</taxon>
        <taxon>Pseudomonadota</taxon>
        <taxon>Gammaproteobacteria</taxon>
        <taxon>Lysobacterales</taxon>
        <taxon>Lysobacteraceae</taxon>
        <taxon>Xanthomonas</taxon>
    </lineage>
</organism>
<accession>A0A2S7D3E1</accession>
<reference evidence="5" key="1">
    <citation type="submission" date="2016-08" db="EMBL/GenBank/DDBJ databases">
        <authorList>
            <person name="Merda D."/>
            <person name="Briand M."/>
            <person name="Taghouti G."/>
            <person name="Carrere S."/>
            <person name="Gouzy J."/>
            <person name="Portier P."/>
            <person name="Jacques M.-A."/>
            <person name="Fischer-Le Saux M."/>
        </authorList>
    </citation>
    <scope>NUCLEOTIDE SEQUENCE [LARGE SCALE GENOMIC DNA]</scope>
    <source>
        <strain evidence="5">CFBP4643</strain>
    </source>
</reference>
<dbReference type="PANTHER" id="PTHR24171:SF8">
    <property type="entry name" value="BRCA1-ASSOCIATED RING DOMAIN PROTEIN 1"/>
    <property type="match status" value="1"/>
</dbReference>
<dbReference type="PROSITE" id="PS50297">
    <property type="entry name" value="ANK_REP_REGION"/>
    <property type="match status" value="1"/>
</dbReference>
<dbReference type="Gene3D" id="1.25.40.20">
    <property type="entry name" value="Ankyrin repeat-containing domain"/>
    <property type="match status" value="1"/>
</dbReference>
<dbReference type="EMBL" id="MDEI01000007">
    <property type="protein sequence ID" value="PPU68328.1"/>
    <property type="molecule type" value="Genomic_DNA"/>
</dbReference>
<dbReference type="GO" id="GO:0085020">
    <property type="term" value="P:protein K6-linked ubiquitination"/>
    <property type="evidence" value="ECO:0007669"/>
    <property type="project" value="TreeGrafter"/>
</dbReference>
<evidence type="ECO:0000256" key="3">
    <source>
        <dbReference type="PROSITE-ProRule" id="PRU00023"/>
    </source>
</evidence>
<dbReference type="Pfam" id="PF12796">
    <property type="entry name" value="Ank_2"/>
    <property type="match status" value="1"/>
</dbReference>
<proteinExistence type="predicted"/>
<sequence length="123" mass="13486">MKTQVRELLDRVQSTVDFGYVPFHSINDVNALGDNALHCICVWGDIEAAKLLVESGIDLHQQGEFSFTPLRVASDFGHSLIVEYLLAAGADPPALEAPEVFDGSAHAQHMTLLANELMRLQAR</sequence>
<protein>
    <submittedName>
        <fullName evidence="4">Ankyrin repeat domain-containing protein</fullName>
    </submittedName>
</protein>
<dbReference type="PANTHER" id="PTHR24171">
    <property type="entry name" value="ANKYRIN REPEAT DOMAIN-CONTAINING PROTEIN 39-RELATED"/>
    <property type="match status" value="1"/>
</dbReference>
<evidence type="ECO:0000256" key="1">
    <source>
        <dbReference type="ARBA" id="ARBA00022737"/>
    </source>
</evidence>
<dbReference type="OrthoDB" id="9812708at2"/>
<evidence type="ECO:0000313" key="5">
    <source>
        <dbReference type="Proteomes" id="UP000238191"/>
    </source>
</evidence>
<dbReference type="Proteomes" id="UP000238191">
    <property type="component" value="Unassembled WGS sequence"/>
</dbReference>
<dbReference type="InterPro" id="IPR002110">
    <property type="entry name" value="Ankyrin_rpt"/>
</dbReference>
<dbReference type="SUPFAM" id="SSF48403">
    <property type="entry name" value="Ankyrin repeat"/>
    <property type="match status" value="1"/>
</dbReference>
<keyword evidence="2 3" id="KW-0040">ANK repeat</keyword>
<keyword evidence="5" id="KW-1185">Reference proteome</keyword>
<dbReference type="AlphaFoldDB" id="A0A2S7D3E1"/>
<dbReference type="SMART" id="SM00248">
    <property type="entry name" value="ANK"/>
    <property type="match status" value="2"/>
</dbReference>
<dbReference type="RefSeq" id="WP_046962968.1">
    <property type="nucleotide sequence ID" value="NZ_MDEI01000007.1"/>
</dbReference>
<feature type="repeat" description="ANK" evidence="3">
    <location>
        <begin position="65"/>
        <end position="97"/>
    </location>
</feature>
<dbReference type="GO" id="GO:0004842">
    <property type="term" value="F:ubiquitin-protein transferase activity"/>
    <property type="evidence" value="ECO:0007669"/>
    <property type="project" value="TreeGrafter"/>
</dbReference>
<dbReference type="PROSITE" id="PS50088">
    <property type="entry name" value="ANK_REPEAT"/>
    <property type="match status" value="2"/>
</dbReference>
<dbReference type="InterPro" id="IPR036770">
    <property type="entry name" value="Ankyrin_rpt-contain_sf"/>
</dbReference>
<feature type="repeat" description="ANK" evidence="3">
    <location>
        <begin position="32"/>
        <end position="64"/>
    </location>
</feature>
<comment type="caution">
    <text evidence="4">The sequence shown here is derived from an EMBL/GenBank/DDBJ whole genome shotgun (WGS) entry which is preliminary data.</text>
</comment>
<evidence type="ECO:0000256" key="2">
    <source>
        <dbReference type="ARBA" id="ARBA00023043"/>
    </source>
</evidence>
<name>A0A2S7D3E1_9XANT</name>
<evidence type="ECO:0000313" key="4">
    <source>
        <dbReference type="EMBL" id="PPU68328.1"/>
    </source>
</evidence>
<gene>
    <name evidence="4" type="ORF">XpiCFBP4643_09740</name>
</gene>